<organism evidence="1 2">
    <name type="scientific">Arsenophonus apicola</name>
    <dbReference type="NCBI Taxonomy" id="2879119"/>
    <lineage>
        <taxon>Bacteria</taxon>
        <taxon>Pseudomonadati</taxon>
        <taxon>Pseudomonadota</taxon>
        <taxon>Gammaproteobacteria</taxon>
        <taxon>Enterobacterales</taxon>
        <taxon>Morganellaceae</taxon>
        <taxon>Arsenophonus</taxon>
    </lineage>
</organism>
<dbReference type="Proteomes" id="UP001231859">
    <property type="component" value="Chromosome"/>
</dbReference>
<protein>
    <submittedName>
        <fullName evidence="1">Uncharacterized protein</fullName>
    </submittedName>
</protein>
<keyword evidence="2" id="KW-1185">Reference proteome</keyword>
<evidence type="ECO:0000313" key="2">
    <source>
        <dbReference type="Proteomes" id="UP001231859"/>
    </source>
</evidence>
<reference evidence="1 2" key="1">
    <citation type="submission" date="2023-04" db="EMBL/GenBank/DDBJ databases">
        <title>Genome dynamics across the evolutionary transition to endosymbiosis.</title>
        <authorList>
            <person name="Siozios S."/>
            <person name="Nadal-Jimenez P."/>
            <person name="Azagi T."/>
            <person name="Sprong H."/>
            <person name="Frost C.L."/>
            <person name="Parratt S.R."/>
            <person name="Taylor G."/>
            <person name="Brettell L."/>
            <person name="Lew K.C."/>
            <person name="Croft L."/>
            <person name="King K.C."/>
            <person name="Brockhurst M.A."/>
            <person name="Hypsa V."/>
            <person name="Novakova E."/>
            <person name="Darby A.C."/>
            <person name="Hurst G.D.D."/>
        </authorList>
    </citation>
    <scope>NUCLEOTIDE SEQUENCE [LARGE SCALE GENOMIC DNA]</scope>
    <source>
        <strain evidence="2">aApi_AU</strain>
    </source>
</reference>
<dbReference type="EMBL" id="CP123759">
    <property type="protein sequence ID" value="WGO84094.1"/>
    <property type="molecule type" value="Genomic_DNA"/>
</dbReference>
<dbReference type="RefSeq" id="WP_280939125.1">
    <property type="nucleotide sequence ID" value="NZ_CP123759.1"/>
</dbReference>
<proteinExistence type="predicted"/>
<accession>A0ABY8P6V7</accession>
<gene>
    <name evidence="1" type="ORF">QG404_04130</name>
</gene>
<sequence>MNTTIDPILLSMEQIIKQHRQDVRKQLISQFAAHLNTLAYQILNHKMAYREAYQFLLENQRILTIRPGSCTLSDQIDLVNDIAHRLLNHQIKQATHNFIKQLCTIGNSTIASKICRCVKFMPPLPV</sequence>
<name>A0ABY8P6V7_9GAMM</name>
<evidence type="ECO:0000313" key="1">
    <source>
        <dbReference type="EMBL" id="WGO84094.1"/>
    </source>
</evidence>